<feature type="region of interest" description="Disordered" evidence="1">
    <location>
        <begin position="42"/>
        <end position="72"/>
    </location>
</feature>
<feature type="region of interest" description="Disordered" evidence="1">
    <location>
        <begin position="226"/>
        <end position="300"/>
    </location>
</feature>
<dbReference type="AlphaFoldDB" id="A0A6A5UN35"/>
<feature type="compositionally biased region" description="Basic residues" evidence="1">
    <location>
        <begin position="460"/>
        <end position="474"/>
    </location>
</feature>
<feature type="compositionally biased region" description="Polar residues" evidence="1">
    <location>
        <begin position="255"/>
        <end position="265"/>
    </location>
</feature>
<reference evidence="2" key="1">
    <citation type="journal article" date="2020" name="Stud. Mycol.">
        <title>101 Dothideomycetes genomes: a test case for predicting lifestyles and emergence of pathogens.</title>
        <authorList>
            <person name="Haridas S."/>
            <person name="Albert R."/>
            <person name="Binder M."/>
            <person name="Bloem J."/>
            <person name="Labutti K."/>
            <person name="Salamov A."/>
            <person name="Andreopoulos B."/>
            <person name="Baker S."/>
            <person name="Barry K."/>
            <person name="Bills G."/>
            <person name="Bluhm B."/>
            <person name="Cannon C."/>
            <person name="Castanera R."/>
            <person name="Culley D."/>
            <person name="Daum C."/>
            <person name="Ezra D."/>
            <person name="Gonzalez J."/>
            <person name="Henrissat B."/>
            <person name="Kuo A."/>
            <person name="Liang C."/>
            <person name="Lipzen A."/>
            <person name="Lutzoni F."/>
            <person name="Magnuson J."/>
            <person name="Mondo S."/>
            <person name="Nolan M."/>
            <person name="Ohm R."/>
            <person name="Pangilinan J."/>
            <person name="Park H.-J."/>
            <person name="Ramirez L."/>
            <person name="Alfaro M."/>
            <person name="Sun H."/>
            <person name="Tritt A."/>
            <person name="Yoshinaga Y."/>
            <person name="Zwiers L.-H."/>
            <person name="Turgeon B."/>
            <person name="Goodwin S."/>
            <person name="Spatafora J."/>
            <person name="Crous P."/>
            <person name="Grigoriev I."/>
        </authorList>
    </citation>
    <scope>NUCLEOTIDE SEQUENCE</scope>
    <source>
        <strain evidence="2">CBS 107.79</strain>
    </source>
</reference>
<keyword evidence="3" id="KW-1185">Reference proteome</keyword>
<feature type="region of interest" description="Disordered" evidence="1">
    <location>
        <begin position="437"/>
        <end position="519"/>
    </location>
</feature>
<proteinExistence type="predicted"/>
<sequence length="689" mass="77647">MAMCSSSRRRETDAVTSAGFQWHTYDKPWCCLMDHQRLQPHLPGSLTEGTTIGQQDPALQKPRKGSDAPAQYRDQAHEFRRASLQDFQLRFLHDLQHRISATASMKEPPSASGSRGDEGVHSQVLSYLPLTDIQHYSSHSADYQDQEQQFDLNDFCHADADYEPPANNFDPASCAVPEQATDLSRRVSQPPLQYSPPSNNESFPRGPKNHVEPSWLPYTIQPHVVPSPYNQPSPHPLHVSGNSARMSNPPYYERSTPQLAQNSGSKYGPYRSQFDSTESASKYRKEATRFNRKPYRPPDTDETIAEVERDRLYHVERIYNAMTRGDAARDNKNSIAMKRWVHGAYYKPELVEAYAHKVLHCLLLQTKEGFRGWVHNDYVADDRKGEDEDRDVTCEERLESILQALEEEKTICEDVMNSACQIRMFVNAPKAYANRKYQNRVGNSKRGKAKDSDINEPPSKARKLNLKSTTRTRRTASNLLPATAPHARLQSRTPGLSPLQHSQLRFATPPPFADSPDGPLQLAPMQPQSVVQQRMFAVSPRPMDHPPMQRMSAIPPRQQTPLISTPVLSHGHHSAPTSPEDAKVIYNPDIQPWLSMPNYDANYHSGDAPLFEEPWTWSGGQLDQVCTGANANLFAVRPEAAEEALSASEQVHGTTAGVTNFSDYWQRQQGVQQLPDLRIPRYGDPGADV</sequence>
<protein>
    <submittedName>
        <fullName evidence="2">Uncharacterized protein</fullName>
    </submittedName>
</protein>
<feature type="region of interest" description="Disordered" evidence="1">
    <location>
        <begin position="157"/>
        <end position="210"/>
    </location>
</feature>
<accession>A0A6A5UN35</accession>
<feature type="compositionally biased region" description="Polar residues" evidence="1">
    <location>
        <begin position="490"/>
        <end position="505"/>
    </location>
</feature>
<evidence type="ECO:0000313" key="2">
    <source>
        <dbReference type="EMBL" id="KAF1966128.1"/>
    </source>
</evidence>
<feature type="compositionally biased region" description="Polar residues" evidence="1">
    <location>
        <begin position="186"/>
        <end position="202"/>
    </location>
</feature>
<dbReference type="EMBL" id="ML976750">
    <property type="protein sequence ID" value="KAF1966128.1"/>
    <property type="molecule type" value="Genomic_DNA"/>
</dbReference>
<gene>
    <name evidence="2" type="ORF">BU23DRAFT_603714</name>
</gene>
<name>A0A6A5UN35_9PLEO</name>
<organism evidence="2 3">
    <name type="scientific">Bimuria novae-zelandiae CBS 107.79</name>
    <dbReference type="NCBI Taxonomy" id="1447943"/>
    <lineage>
        <taxon>Eukaryota</taxon>
        <taxon>Fungi</taxon>
        <taxon>Dikarya</taxon>
        <taxon>Ascomycota</taxon>
        <taxon>Pezizomycotina</taxon>
        <taxon>Dothideomycetes</taxon>
        <taxon>Pleosporomycetidae</taxon>
        <taxon>Pleosporales</taxon>
        <taxon>Massarineae</taxon>
        <taxon>Didymosphaeriaceae</taxon>
        <taxon>Bimuria</taxon>
    </lineage>
</organism>
<evidence type="ECO:0000313" key="3">
    <source>
        <dbReference type="Proteomes" id="UP000800036"/>
    </source>
</evidence>
<dbReference type="OrthoDB" id="3686891at2759"/>
<dbReference type="Proteomes" id="UP000800036">
    <property type="component" value="Unassembled WGS sequence"/>
</dbReference>
<evidence type="ECO:0000256" key="1">
    <source>
        <dbReference type="SAM" id="MobiDB-lite"/>
    </source>
</evidence>